<evidence type="ECO:0000313" key="3">
    <source>
        <dbReference type="EMBL" id="ANN77780.1"/>
    </source>
</evidence>
<dbReference type="Proteomes" id="UP000091926">
    <property type="component" value="Chromosome"/>
</dbReference>
<dbReference type="OrthoDB" id="8644697at2"/>
<dbReference type="KEGG" id="bfz:BAU07_12300"/>
<dbReference type="SUPFAM" id="SSF103515">
    <property type="entry name" value="Autotransporter"/>
    <property type="match status" value="1"/>
</dbReference>
<dbReference type="InterPro" id="IPR036709">
    <property type="entry name" value="Autotransporte_beta_dom_sf"/>
</dbReference>
<dbReference type="SMART" id="SM00869">
    <property type="entry name" value="Autotransporter"/>
    <property type="match status" value="1"/>
</dbReference>
<sequence length="2371" mass="225847">MNAALHTRKCVPALERTTERRTRRQGQHAGQGKRATGVPMLRPTLIAGLLGTAAGIALPPAAMAQSCSLNGSQYSCSASGSFGSSIQMSQGPSQGSSSAFMPVTVSGSISYTAPSTTSAAIQVSAYGQDFNSGSPGGNAQGIQLNNSATIYQSAGPSPIYDYVFGIWGQQMAGYGDGGGSTTQMYTINNTGNITIALPGVQTVGGSGIWLADQGGGGNANTSGGSSAGAVITNSGAISATLSGQAGFAGLQAMSYGGNANNSGQGNGGNGGTAAVSSSGSVAVDWTWANAGSSNNGMWGVLALSQGGAGSNNDNGSGGAGGTSGLAGVQLAAGANVNLSVSGSGPSNASSQPSAGVLAASVGGSGGYGRNDNNASGNNGGDVVGGNYPIGNAGAPVYSAAISITDASVIVNGGLPAVVALAQGGAGGVGGVNENDGSNDPSENGGNGGNVRSAAAISIAAQNTPISITTSGGSNAAAVAALMQGGAGAIGGWSHDKGASTSHGGVGGSGGSILAPLYVTLAGSSATNSITLSTTGPTSPGVYAASMGGAAGNGNGADTALVGKAEGGNGGVGGNGGDVNVSLAYTNISTQGNNSPGIVAQSEGGIGGNGGSANAAQADGGSGEDGGNSGNVTVTTTGGTITTQAADSMGILAQSVSATGGNGGYENGHLTSGTDYAGLGGITGTVTVTNGSAITTNGDYARGILAQSLAGSGGTGGSSWASFHSGGGSGAPGGAANSVTVTHNGSIVTAGSNAHGILLQSVGGDGGAGGSASGVISNVGGGGGNGSGGGVVTYNSNNSSIVTSGTSAIGVLGQSIGGGGGDGGGASGVAVSIGGSGAAAANGNTVTANVNSSTITTTGDGATGMVMQSIGGGGGNGGNASAAAPFAAVTLGGKGKGGGAGGQVEVTLNNTTISTAGTKAPGLIAQSVGGGGGTGGNAASYSIGAGVSASVGLGGSAGNGNNGGLATATMTGGSILTGQDPRLLNTMPATPGGCSASNPGAMPCNALPVDSYGVAVQSIGGGGGLGGSAVAEAIAVSTPINAGGDQVALAAAVTMGGSGGTGGYGGTAQFSLSNGGYIETRGNGSTAVLVQSIGGGGGAGGDSSSTAAVIGYPNTLPSKGKGPGGTMEFTMGGSGADAGNGGTVNVAIGGTVSDTGAFTPDSNAARTAIVTYGDFAAGIKAQSVGGGGGDAGIGSGNTQGFGTGSSTSFAINAGSTGGGGGNGGTVTVNVYSGNGITTYGSGAMGVIAQSVGGGGGISQGGSYGVAQSFQAPNDDPDSKPSEKFKLGATINLGTTGGSGGSAQPVTVSIAAPITTYGSDATGVLVQSVGGGGGVGGGATGDGSGDSPIVQALNAREFQSDINAYLDNGQLPQMDPTFTLSFGGTGGSGGAGSTATATLNSTISTAGDWANGIVVQSIGGGGGKGGTGAASGTGSIAEVGINLDYALGGQGGSGGDGNTASLSLQNAASVYTQGFGASAIVVQSVGGGGGMGADGSDHAAGVISVGMAGAGNGGVAGNGGDVSFDFNGGNPVISTAGYLADGIVLQSVGGGGGIAGAGSSAFVQMSGPLASAQGTLKLTAGGGSATSGTGGDVTFSQNNTPLTIQTAGANSFGILAQSVGGGGGVINAAQTVQSPTVKIGGWGGGDGGNVSVTTTSSTSITSMGTASIGLFAQSVGNGGGVIRVAGASTTLPVLVTGANSSFAEQPHPGSGNGGNVNVANWGSINVTGAGSIGLFAQSVGGAGGLIMNGNTIYAGTPLQNESCGKSCGAGGNVTVSTNGPITASGPNGIGMFVQSIGYSGANGGNPDVQISAPVSGGTGSGAAGLVVDNTSNAAWVNVYSGGSLSADSNNINAVAVRETNSGLIALANYGGTITGSLYLNYGEFNNQSGTYNAGPVIQASIDNWADMVMLDPGMTSQLTGTFIQTGSGRLTTTIDSLNKRASLLRVNGYASVDGTIVPSAITLLPGELPVLTADNLDTTATAQDSLLYDWEARRSGNTISLNPNADFKPAGVPLGDSQASLANYYSRGWNNADPALAPLFAALSRINDGGEYKSSLNALSSKATQAQSMALANEAGAILGSSMSCPVFVGDSVQLGEDSCFWGQFSGRWSDQSGTGETQGYHVSGTTYRLGGQRQIAPGWYLGGSVAAGQTWARMDGGSTGDGDTYDGSLTLKRVDGPWHFAGSVAMATGSFNNNRRVQLPGVDTTLSSSPNMFLVGARFRAAYEASFDGWYMKPYNDIDVVHTHMPGFKESGAAPYALNVRGSDQTNVMVTPMLEFGIRRQIDAKTTLRAYAGFGASWRPDGDRSIHSSVVGASSADGTFTDYIKAPELLGKVDLGLQFYRYNGFEIKASYTADIGSSFLSQTASARFAYHF</sequence>
<reference evidence="3 4" key="1">
    <citation type="submission" date="2016-06" db="EMBL/GenBank/DDBJ databases">
        <title>Complete genome sequences of Bordetella bronchialis and Bordetella flabilis.</title>
        <authorList>
            <person name="LiPuma J.J."/>
            <person name="Spilker T."/>
        </authorList>
    </citation>
    <scope>NUCLEOTIDE SEQUENCE [LARGE SCALE GENOMIC DNA]</scope>
    <source>
        <strain evidence="3 4">AU10664</strain>
    </source>
</reference>
<feature type="compositionally biased region" description="Gly residues" evidence="1">
    <location>
        <begin position="619"/>
        <end position="628"/>
    </location>
</feature>
<feature type="compositionally biased region" description="Polar residues" evidence="1">
    <location>
        <begin position="434"/>
        <end position="443"/>
    </location>
</feature>
<feature type="domain" description="Autotransporter" evidence="2">
    <location>
        <begin position="2092"/>
        <end position="2371"/>
    </location>
</feature>
<feature type="region of interest" description="Disordered" evidence="1">
    <location>
        <begin position="430"/>
        <end position="449"/>
    </location>
</feature>
<proteinExistence type="predicted"/>
<evidence type="ECO:0000256" key="1">
    <source>
        <dbReference type="SAM" id="MobiDB-lite"/>
    </source>
</evidence>
<accession>A0A193GD87</accession>
<name>A0A193GD87_9BORD</name>
<dbReference type="STRING" id="463014.BAU07_12300"/>
<organism evidence="3 4">
    <name type="scientific">Bordetella flabilis</name>
    <dbReference type="NCBI Taxonomy" id="463014"/>
    <lineage>
        <taxon>Bacteria</taxon>
        <taxon>Pseudomonadati</taxon>
        <taxon>Pseudomonadota</taxon>
        <taxon>Betaproteobacteria</taxon>
        <taxon>Burkholderiales</taxon>
        <taxon>Alcaligenaceae</taxon>
        <taxon>Bordetella</taxon>
    </lineage>
</organism>
<gene>
    <name evidence="3" type="ORF">BAU07_12300</name>
</gene>
<feature type="region of interest" description="Disordered" evidence="1">
    <location>
        <begin position="604"/>
        <end position="629"/>
    </location>
</feature>
<protein>
    <recommendedName>
        <fullName evidence="2">Autotransporter domain-containing protein</fullName>
    </recommendedName>
</protein>
<feature type="region of interest" description="Disordered" evidence="1">
    <location>
        <begin position="1"/>
        <end position="36"/>
    </location>
</feature>
<keyword evidence="4" id="KW-1185">Reference proteome</keyword>
<evidence type="ECO:0000313" key="4">
    <source>
        <dbReference type="Proteomes" id="UP000091926"/>
    </source>
</evidence>
<dbReference type="PROSITE" id="PS51208">
    <property type="entry name" value="AUTOTRANSPORTER"/>
    <property type="match status" value="1"/>
</dbReference>
<evidence type="ECO:0000259" key="2">
    <source>
        <dbReference type="PROSITE" id="PS51208"/>
    </source>
</evidence>
<dbReference type="EMBL" id="CP016172">
    <property type="protein sequence ID" value="ANN77780.1"/>
    <property type="molecule type" value="Genomic_DNA"/>
</dbReference>
<dbReference type="RefSeq" id="WP_066657993.1">
    <property type="nucleotide sequence ID" value="NZ_CP016172.1"/>
</dbReference>
<dbReference type="InterPro" id="IPR005546">
    <property type="entry name" value="Autotransporte_beta"/>
</dbReference>